<feature type="non-terminal residue" evidence="2">
    <location>
        <position position="1"/>
    </location>
</feature>
<protein>
    <submittedName>
        <fullName evidence="2">Uncharacterized protein</fullName>
    </submittedName>
</protein>
<evidence type="ECO:0000313" key="2">
    <source>
        <dbReference type="EMBL" id="KAF4089677.1"/>
    </source>
</evidence>
<evidence type="ECO:0000256" key="1">
    <source>
        <dbReference type="SAM" id="Phobius"/>
    </source>
</evidence>
<keyword evidence="1" id="KW-0472">Membrane</keyword>
<organism evidence="2 3">
    <name type="scientific">Ameiurus melas</name>
    <name type="common">Black bullhead</name>
    <name type="synonym">Silurus melas</name>
    <dbReference type="NCBI Taxonomy" id="219545"/>
    <lineage>
        <taxon>Eukaryota</taxon>
        <taxon>Metazoa</taxon>
        <taxon>Chordata</taxon>
        <taxon>Craniata</taxon>
        <taxon>Vertebrata</taxon>
        <taxon>Euteleostomi</taxon>
        <taxon>Actinopterygii</taxon>
        <taxon>Neopterygii</taxon>
        <taxon>Teleostei</taxon>
        <taxon>Ostariophysi</taxon>
        <taxon>Siluriformes</taxon>
        <taxon>Ictaluridae</taxon>
        <taxon>Ameiurus</taxon>
    </lineage>
</organism>
<reference evidence="2 3" key="1">
    <citation type="submission" date="2020-02" db="EMBL/GenBank/DDBJ databases">
        <title>A chromosome-scale genome assembly of the black bullhead catfish (Ameiurus melas).</title>
        <authorList>
            <person name="Wen M."/>
            <person name="Zham M."/>
            <person name="Cabau C."/>
            <person name="Klopp C."/>
            <person name="Donnadieu C."/>
            <person name="Roques C."/>
            <person name="Bouchez O."/>
            <person name="Lampietro C."/>
            <person name="Jouanno E."/>
            <person name="Herpin A."/>
            <person name="Louis A."/>
            <person name="Berthelot C."/>
            <person name="Parey E."/>
            <person name="Roest-Crollius H."/>
            <person name="Braasch I."/>
            <person name="Postlethwait J."/>
            <person name="Robinson-Rechavi M."/>
            <person name="Echchiki A."/>
            <person name="Begum T."/>
            <person name="Montfort J."/>
            <person name="Schartl M."/>
            <person name="Bobe J."/>
            <person name="Guiguen Y."/>
        </authorList>
    </citation>
    <scope>NUCLEOTIDE SEQUENCE [LARGE SCALE GENOMIC DNA]</scope>
    <source>
        <strain evidence="2">M_S1</strain>
        <tissue evidence="2">Blood</tissue>
    </source>
</reference>
<evidence type="ECO:0000313" key="3">
    <source>
        <dbReference type="Proteomes" id="UP000593565"/>
    </source>
</evidence>
<comment type="caution">
    <text evidence="2">The sequence shown here is derived from an EMBL/GenBank/DDBJ whole genome shotgun (WGS) entry which is preliminary data.</text>
</comment>
<feature type="transmembrane region" description="Helical" evidence="1">
    <location>
        <begin position="59"/>
        <end position="83"/>
    </location>
</feature>
<gene>
    <name evidence="2" type="ORF">AMELA_G00068940</name>
</gene>
<sequence>TRTSTVKVCVLPLSISSYWKNNLIPALRTDEALDARMSEVSVGFNISVESTRVKRGLLYPWYLCCVCICIYVFCSGSVFPYLGTPNSPCFIKNVIQAMEIKQTALVFTFIIINIIIIIHPSIFYTAYPFQGHGEPGAYPREHRAQGGVHPGQGANIIIIIIIIIVIIIIIIVVVIITLFLLRWILVHYL</sequence>
<keyword evidence="1" id="KW-0812">Transmembrane</keyword>
<name>A0A7J6B5C0_AMEME</name>
<keyword evidence="3" id="KW-1185">Reference proteome</keyword>
<dbReference type="Proteomes" id="UP000593565">
    <property type="component" value="Unassembled WGS sequence"/>
</dbReference>
<accession>A0A7J6B5C0</accession>
<dbReference type="AlphaFoldDB" id="A0A7J6B5C0"/>
<feature type="transmembrane region" description="Helical" evidence="1">
    <location>
        <begin position="156"/>
        <end position="181"/>
    </location>
</feature>
<feature type="transmembrane region" description="Helical" evidence="1">
    <location>
        <begin position="104"/>
        <end position="127"/>
    </location>
</feature>
<dbReference type="EMBL" id="JAAGNN010000005">
    <property type="protein sequence ID" value="KAF4089677.1"/>
    <property type="molecule type" value="Genomic_DNA"/>
</dbReference>
<proteinExistence type="predicted"/>
<keyword evidence="1" id="KW-1133">Transmembrane helix</keyword>